<proteinExistence type="predicted"/>
<dbReference type="Proteomes" id="UP000255543">
    <property type="component" value="Unassembled WGS sequence"/>
</dbReference>
<evidence type="ECO:0008006" key="3">
    <source>
        <dbReference type="Google" id="ProtNLM"/>
    </source>
</evidence>
<sequence>MGKEYKTLINKALERFYFRLSASGAHAERAARDSLTRAIRSLYDVAFYADDLDALNELSELICAAECGNTLNRISWGISHEYIYFVAYSDYFGDLRYWHYANYSFSEKD</sequence>
<protein>
    <recommendedName>
        <fullName evidence="3">DUF4754 domain-containing protein</fullName>
    </recommendedName>
</protein>
<organism evidence="1 2">
    <name type="scientific">Escherichia coli</name>
    <dbReference type="NCBI Taxonomy" id="562"/>
    <lineage>
        <taxon>Bacteria</taxon>
        <taxon>Pseudomonadati</taxon>
        <taxon>Pseudomonadota</taxon>
        <taxon>Gammaproteobacteria</taxon>
        <taxon>Enterobacterales</taxon>
        <taxon>Enterobacteriaceae</taxon>
        <taxon>Escherichia</taxon>
    </lineage>
</organism>
<dbReference type="EMBL" id="UGEB01000001">
    <property type="protein sequence ID" value="STK94839.1"/>
    <property type="molecule type" value="Genomic_DNA"/>
</dbReference>
<evidence type="ECO:0000313" key="2">
    <source>
        <dbReference type="Proteomes" id="UP000255543"/>
    </source>
</evidence>
<gene>
    <name evidence="1" type="ORF">NCTC8179_04721</name>
</gene>
<reference evidence="1 2" key="1">
    <citation type="submission" date="2018-06" db="EMBL/GenBank/DDBJ databases">
        <authorList>
            <consortium name="Pathogen Informatics"/>
            <person name="Doyle S."/>
        </authorList>
    </citation>
    <scope>NUCLEOTIDE SEQUENCE [LARGE SCALE GENOMIC DNA]</scope>
    <source>
        <strain evidence="1 2">NCTC8179</strain>
    </source>
</reference>
<dbReference type="AlphaFoldDB" id="A0A377A6E7"/>
<evidence type="ECO:0000313" key="1">
    <source>
        <dbReference type="EMBL" id="STK94839.1"/>
    </source>
</evidence>
<dbReference type="Pfam" id="PF15946">
    <property type="entry name" value="DUF4754"/>
    <property type="match status" value="1"/>
</dbReference>
<accession>A0A377A6E7</accession>
<name>A0A377A6E7_ECOLX</name>
<dbReference type="InterPro" id="IPR031860">
    <property type="entry name" value="DUF4754"/>
</dbReference>